<dbReference type="Proteomes" id="UP000822688">
    <property type="component" value="Chromosome 7"/>
</dbReference>
<keyword evidence="3" id="KW-1185">Reference proteome</keyword>
<organism evidence="2 3">
    <name type="scientific">Ceratodon purpureus</name>
    <name type="common">Fire moss</name>
    <name type="synonym">Dicranum purpureum</name>
    <dbReference type="NCBI Taxonomy" id="3225"/>
    <lineage>
        <taxon>Eukaryota</taxon>
        <taxon>Viridiplantae</taxon>
        <taxon>Streptophyta</taxon>
        <taxon>Embryophyta</taxon>
        <taxon>Bryophyta</taxon>
        <taxon>Bryophytina</taxon>
        <taxon>Bryopsida</taxon>
        <taxon>Dicranidae</taxon>
        <taxon>Pseudoditrichales</taxon>
        <taxon>Ditrichaceae</taxon>
        <taxon>Ceratodon</taxon>
    </lineage>
</organism>
<evidence type="ECO:0000313" key="2">
    <source>
        <dbReference type="EMBL" id="KAG0566308.1"/>
    </source>
</evidence>
<feature type="region of interest" description="Disordered" evidence="1">
    <location>
        <begin position="95"/>
        <end position="121"/>
    </location>
</feature>
<evidence type="ECO:0000256" key="1">
    <source>
        <dbReference type="SAM" id="MobiDB-lite"/>
    </source>
</evidence>
<sequence length="121" mass="13558">MTASEMSSVMIELSLAFAGGILVMHLVRCLALRFQRWRLGKRPKLTDVVAQSGRVDFPWQYDHTCNSGISSRVDFHGEHKEANWPVMTPSNIPKTAFGARGGNKISEPSPQTRAPPVFYRK</sequence>
<protein>
    <submittedName>
        <fullName evidence="2">Uncharacterized protein</fullName>
    </submittedName>
</protein>
<proteinExistence type="predicted"/>
<comment type="caution">
    <text evidence="2">The sequence shown here is derived from an EMBL/GenBank/DDBJ whole genome shotgun (WGS) entry which is preliminary data.</text>
</comment>
<gene>
    <name evidence="2" type="ORF">KC19_7G054000</name>
</gene>
<evidence type="ECO:0000313" key="3">
    <source>
        <dbReference type="Proteomes" id="UP000822688"/>
    </source>
</evidence>
<name>A0A8T0H7W0_CERPU</name>
<accession>A0A8T0H7W0</accession>
<reference evidence="2" key="1">
    <citation type="submission" date="2020-06" db="EMBL/GenBank/DDBJ databases">
        <title>WGS assembly of Ceratodon purpureus strain R40.</title>
        <authorList>
            <person name="Carey S.B."/>
            <person name="Jenkins J."/>
            <person name="Shu S."/>
            <person name="Lovell J.T."/>
            <person name="Sreedasyam A."/>
            <person name="Maumus F."/>
            <person name="Tiley G.P."/>
            <person name="Fernandez-Pozo N."/>
            <person name="Barry K."/>
            <person name="Chen C."/>
            <person name="Wang M."/>
            <person name="Lipzen A."/>
            <person name="Daum C."/>
            <person name="Saski C.A."/>
            <person name="Payton A.C."/>
            <person name="Mcbreen J.C."/>
            <person name="Conrad R.E."/>
            <person name="Kollar L.M."/>
            <person name="Olsson S."/>
            <person name="Huttunen S."/>
            <person name="Landis J.B."/>
            <person name="Wickett N.J."/>
            <person name="Johnson M.G."/>
            <person name="Rensing S.A."/>
            <person name="Grimwood J."/>
            <person name="Schmutz J."/>
            <person name="Mcdaniel S.F."/>
        </authorList>
    </citation>
    <scope>NUCLEOTIDE SEQUENCE</scope>
    <source>
        <strain evidence="2">R40</strain>
    </source>
</reference>
<dbReference type="AlphaFoldDB" id="A0A8T0H7W0"/>
<dbReference type="EMBL" id="CM026428">
    <property type="protein sequence ID" value="KAG0566308.1"/>
    <property type="molecule type" value="Genomic_DNA"/>
</dbReference>